<keyword evidence="4 7" id="KW-0863">Zinc-finger</keyword>
<feature type="domain" description="C2H2-type" evidence="9">
    <location>
        <begin position="991"/>
        <end position="1020"/>
    </location>
</feature>
<dbReference type="PROSITE" id="PS50157">
    <property type="entry name" value="ZINC_FINGER_C2H2_2"/>
    <property type="match status" value="9"/>
</dbReference>
<dbReference type="Proteomes" id="UP001209878">
    <property type="component" value="Unassembled WGS sequence"/>
</dbReference>
<comment type="caution">
    <text evidence="10">The sequence shown here is derived from an EMBL/GenBank/DDBJ whole genome shotgun (WGS) entry which is preliminary data.</text>
</comment>
<feature type="region of interest" description="Disordered" evidence="8">
    <location>
        <begin position="437"/>
        <end position="466"/>
    </location>
</feature>
<dbReference type="GO" id="GO:0008270">
    <property type="term" value="F:zinc ion binding"/>
    <property type="evidence" value="ECO:0007669"/>
    <property type="project" value="UniProtKB-KW"/>
</dbReference>
<feature type="domain" description="C2H2-type" evidence="9">
    <location>
        <begin position="1021"/>
        <end position="1050"/>
    </location>
</feature>
<evidence type="ECO:0000256" key="7">
    <source>
        <dbReference type="PROSITE-ProRule" id="PRU00042"/>
    </source>
</evidence>
<evidence type="ECO:0000256" key="6">
    <source>
        <dbReference type="ARBA" id="ARBA00023242"/>
    </source>
</evidence>
<feature type="domain" description="C2H2-type" evidence="9">
    <location>
        <begin position="63"/>
        <end position="91"/>
    </location>
</feature>
<evidence type="ECO:0000313" key="10">
    <source>
        <dbReference type="EMBL" id="KAK2185357.1"/>
    </source>
</evidence>
<dbReference type="SUPFAM" id="SSF57667">
    <property type="entry name" value="beta-beta-alpha zinc fingers"/>
    <property type="match status" value="6"/>
</dbReference>
<accession>A0AAD9UDE4</accession>
<evidence type="ECO:0000313" key="11">
    <source>
        <dbReference type="Proteomes" id="UP001209878"/>
    </source>
</evidence>
<keyword evidence="11" id="KW-1185">Reference proteome</keyword>
<feature type="domain" description="C2H2-type" evidence="9">
    <location>
        <begin position="38"/>
        <end position="65"/>
    </location>
</feature>
<feature type="domain" description="C2H2-type" evidence="9">
    <location>
        <begin position="929"/>
        <end position="956"/>
    </location>
</feature>
<evidence type="ECO:0000256" key="2">
    <source>
        <dbReference type="ARBA" id="ARBA00022723"/>
    </source>
</evidence>
<organism evidence="10 11">
    <name type="scientific">Ridgeia piscesae</name>
    <name type="common">Tubeworm</name>
    <dbReference type="NCBI Taxonomy" id="27915"/>
    <lineage>
        <taxon>Eukaryota</taxon>
        <taxon>Metazoa</taxon>
        <taxon>Spiralia</taxon>
        <taxon>Lophotrochozoa</taxon>
        <taxon>Annelida</taxon>
        <taxon>Polychaeta</taxon>
        <taxon>Sedentaria</taxon>
        <taxon>Canalipalpata</taxon>
        <taxon>Sabellida</taxon>
        <taxon>Siboglinidae</taxon>
        <taxon>Ridgeia</taxon>
    </lineage>
</organism>
<keyword evidence="6" id="KW-0539">Nucleus</keyword>
<protein>
    <recommendedName>
        <fullName evidence="9">C2H2-type domain-containing protein</fullName>
    </recommendedName>
</protein>
<dbReference type="SMART" id="SM00355">
    <property type="entry name" value="ZnF_C2H2"/>
    <property type="match status" value="14"/>
</dbReference>
<dbReference type="InterPro" id="IPR050888">
    <property type="entry name" value="ZnF_C2H2-type_TF"/>
</dbReference>
<reference evidence="10" key="1">
    <citation type="journal article" date="2023" name="Mol. Biol. Evol.">
        <title>Third-Generation Sequencing Reveals the Adaptive Role of the Epigenome in Three Deep-Sea Polychaetes.</title>
        <authorList>
            <person name="Perez M."/>
            <person name="Aroh O."/>
            <person name="Sun Y."/>
            <person name="Lan Y."/>
            <person name="Juniper S.K."/>
            <person name="Young C.R."/>
            <person name="Angers B."/>
            <person name="Qian P.Y."/>
        </authorList>
    </citation>
    <scope>NUCLEOTIDE SEQUENCE</scope>
    <source>
        <strain evidence="10">R07B-5</strain>
    </source>
</reference>
<evidence type="ECO:0000256" key="1">
    <source>
        <dbReference type="ARBA" id="ARBA00004123"/>
    </source>
</evidence>
<evidence type="ECO:0000259" key="9">
    <source>
        <dbReference type="PROSITE" id="PS50157"/>
    </source>
</evidence>
<evidence type="ECO:0000256" key="8">
    <source>
        <dbReference type="SAM" id="MobiDB-lite"/>
    </source>
</evidence>
<dbReference type="Gene3D" id="3.30.160.60">
    <property type="entry name" value="Classic Zinc Finger"/>
    <property type="match status" value="7"/>
</dbReference>
<dbReference type="PROSITE" id="PS00028">
    <property type="entry name" value="ZINC_FINGER_C2H2_1"/>
    <property type="match status" value="12"/>
</dbReference>
<dbReference type="InterPro" id="IPR036236">
    <property type="entry name" value="Znf_C2H2_sf"/>
</dbReference>
<proteinExistence type="predicted"/>
<feature type="domain" description="C2H2-type" evidence="9">
    <location>
        <begin position="868"/>
        <end position="896"/>
    </location>
</feature>
<sequence>MGDFESCRFDFRIDVKKGLTPSKRKKAERRSYSYNTLFKCKVCGNLFDNRPLLLAHKLIHNAYRCSVCQATFPKQSMLKEHIAHSHDGVRGHCQVVHTCGKFPSLWPKSNKLAPLWPKADGDVADVASPHGKTPSIPTSKPPVSTSMPSQFVCINMPVLISPNDWEHDRCPDLLTDVMTHGGAITDVAPRGADAHAPSPMATVKSEPEEILPLPAMAADLSGYRYTGDDDLEPGEIRRGGHNDLFPRFINGNDDMSQAVSPFNMPMKLPVCDPQHPDIRFSDTGHSNGQSQTVAGVKQEPTGDMMSSMSSVTSQDLQWKTTVSNGHVVDISVLPTLADDINSNGTFRSDLCNHSPATNGHGSTPPYPPDSPVDDDHMELNTNLQKHRLRMDVFKCELCSFQGQCARELAHHLCRHRRAPRTDLNEMVERLWKTKMKNPNTETAPVDDTPIDGLKDTESTASSECEHRHEITAEPVVSATVSDIVPAAMSEAVPKKKRRHKQDYCTIKFHTCKFCRQLFDSAEKMWEHVMTHNECRKRGKSSLSNYRYTMLQRLKAVAVAASERESSEDMPGGQDIATCDNRVDSGKFACVYRGCVARYSSHTDLMQHVRCHQLLQSPNTTHESGPNERTFSDVQIVHCDYPGCMKTFRDWRHLKRHRTIHTGEKPLACGLCTYSCRHRSSMNWHMKSKHGLAKTKTNGNRTVYVDGDGNIVDGSTVDHVATKAVAPTTEQCMAKTDSNDIGKEMCSQPITDDDGPIDLSMKTLCSNEPSDILATLLIPPEGADVECSDSVLSEHQVVNTIGHIDTQDSTPDRLLETMHESAGPEFYMSVMKFRHTNPKSQHITPDDGIHSNGSNDGEVSQSAYESKYYTCKLCRQLFETAEQMWEHRISVHEDNQFYCDHCGLETHSKFDLQSHMMATHGKEVGEFKDYLCFVCGKGYSSRTGLNNHLLMHSEDGPPKFICPHPGCVARLHSKGALKNHVRRLHLKIQPRWQCPHDGCSRRFDTTSALRAHQVVHSDDRPLACDFPGCDKSFRESKHLRVHRMQHTDERPLKCHLCDYSCRQRNSMNWHMKSKHQLYKQVTADGRTAYGPAVLLSD</sequence>
<dbReference type="GO" id="GO:0005634">
    <property type="term" value="C:nucleus"/>
    <property type="evidence" value="ECO:0007669"/>
    <property type="project" value="UniProtKB-SubCell"/>
</dbReference>
<feature type="domain" description="C2H2-type" evidence="9">
    <location>
        <begin position="959"/>
        <end position="989"/>
    </location>
</feature>
<dbReference type="Pfam" id="PF00096">
    <property type="entry name" value="zf-C2H2"/>
    <property type="match status" value="1"/>
</dbReference>
<feature type="domain" description="C2H2-type" evidence="9">
    <location>
        <begin position="896"/>
        <end position="924"/>
    </location>
</feature>
<comment type="subcellular location">
    <subcellularLocation>
        <location evidence="1">Nucleus</location>
    </subcellularLocation>
</comment>
<keyword evidence="3" id="KW-0677">Repeat</keyword>
<feature type="region of interest" description="Disordered" evidence="8">
    <location>
        <begin position="351"/>
        <end position="377"/>
    </location>
</feature>
<keyword evidence="5" id="KW-0862">Zinc</keyword>
<gene>
    <name evidence="10" type="ORF">NP493_239g05012</name>
</gene>
<keyword evidence="2" id="KW-0479">Metal-binding</keyword>
<feature type="domain" description="C2H2-type" evidence="9">
    <location>
        <begin position="636"/>
        <end position="665"/>
    </location>
</feature>
<feature type="compositionally biased region" description="Basic and acidic residues" evidence="8">
    <location>
        <begin position="452"/>
        <end position="466"/>
    </location>
</feature>
<dbReference type="FunFam" id="3.30.160.60:FF:000125">
    <property type="entry name" value="Putative zinc finger protein 143"/>
    <property type="match status" value="1"/>
</dbReference>
<dbReference type="EMBL" id="JAODUO010000239">
    <property type="protein sequence ID" value="KAK2185357.1"/>
    <property type="molecule type" value="Genomic_DNA"/>
</dbReference>
<evidence type="ECO:0000256" key="3">
    <source>
        <dbReference type="ARBA" id="ARBA00022737"/>
    </source>
</evidence>
<dbReference type="InterPro" id="IPR013087">
    <property type="entry name" value="Znf_C2H2_type"/>
</dbReference>
<name>A0AAD9UDE4_RIDPI</name>
<dbReference type="AlphaFoldDB" id="A0AAD9UDE4"/>
<dbReference type="PANTHER" id="PTHR24406">
    <property type="entry name" value="TRANSCRIPTIONAL REPRESSOR CTCFL-RELATED"/>
    <property type="match status" value="1"/>
</dbReference>
<evidence type="ECO:0000256" key="4">
    <source>
        <dbReference type="ARBA" id="ARBA00022771"/>
    </source>
</evidence>
<evidence type="ECO:0000256" key="5">
    <source>
        <dbReference type="ARBA" id="ARBA00022833"/>
    </source>
</evidence>